<feature type="compositionally biased region" description="Pro residues" evidence="1">
    <location>
        <begin position="130"/>
        <end position="146"/>
    </location>
</feature>
<gene>
    <name evidence="2" type="ORF">PVAP13_2NG142721</name>
</gene>
<feature type="region of interest" description="Disordered" evidence="1">
    <location>
        <begin position="28"/>
        <end position="179"/>
    </location>
</feature>
<evidence type="ECO:0000313" key="2">
    <source>
        <dbReference type="EMBL" id="KAG2632950.1"/>
    </source>
</evidence>
<evidence type="ECO:0000313" key="3">
    <source>
        <dbReference type="Proteomes" id="UP000823388"/>
    </source>
</evidence>
<sequence>MTWPPPPTKCTYLGLSCSGPAIYWAVKQPDPLSQSDTPRPGLRRRRHQTPAPQAAGRRAQRWSRRVPVLRGGSRIRGSERPASPRRRPRRCRIPSLHRRHLPPLHQAMKAAATTTSAASPTPSSAKSSPSSPPGTPPASRPSPPGKVAPHLARRPSQPRQQRAPRRRRGPRRSRLPYPR</sequence>
<feature type="compositionally biased region" description="Basic residues" evidence="1">
    <location>
        <begin position="162"/>
        <end position="179"/>
    </location>
</feature>
<dbReference type="AlphaFoldDB" id="A0A8T0VCK7"/>
<reference evidence="2" key="1">
    <citation type="submission" date="2020-05" db="EMBL/GenBank/DDBJ databases">
        <title>WGS assembly of Panicum virgatum.</title>
        <authorList>
            <person name="Lovell J.T."/>
            <person name="Jenkins J."/>
            <person name="Shu S."/>
            <person name="Juenger T.E."/>
            <person name="Schmutz J."/>
        </authorList>
    </citation>
    <scope>NUCLEOTIDE SEQUENCE</scope>
    <source>
        <strain evidence="2">AP13</strain>
    </source>
</reference>
<accession>A0A8T0VCK7</accession>
<proteinExistence type="predicted"/>
<dbReference type="EMBL" id="CM029040">
    <property type="protein sequence ID" value="KAG2632950.1"/>
    <property type="molecule type" value="Genomic_DNA"/>
</dbReference>
<feature type="compositionally biased region" description="Low complexity" evidence="1">
    <location>
        <begin position="110"/>
        <end position="129"/>
    </location>
</feature>
<protein>
    <submittedName>
        <fullName evidence="2">Uncharacterized protein</fullName>
    </submittedName>
</protein>
<organism evidence="2 3">
    <name type="scientific">Panicum virgatum</name>
    <name type="common">Blackwell switchgrass</name>
    <dbReference type="NCBI Taxonomy" id="38727"/>
    <lineage>
        <taxon>Eukaryota</taxon>
        <taxon>Viridiplantae</taxon>
        <taxon>Streptophyta</taxon>
        <taxon>Embryophyta</taxon>
        <taxon>Tracheophyta</taxon>
        <taxon>Spermatophyta</taxon>
        <taxon>Magnoliopsida</taxon>
        <taxon>Liliopsida</taxon>
        <taxon>Poales</taxon>
        <taxon>Poaceae</taxon>
        <taxon>PACMAD clade</taxon>
        <taxon>Panicoideae</taxon>
        <taxon>Panicodae</taxon>
        <taxon>Paniceae</taxon>
        <taxon>Panicinae</taxon>
        <taxon>Panicum</taxon>
        <taxon>Panicum sect. Hiantes</taxon>
    </lineage>
</organism>
<keyword evidence="3" id="KW-1185">Reference proteome</keyword>
<dbReference type="Proteomes" id="UP000823388">
    <property type="component" value="Chromosome 2N"/>
</dbReference>
<name>A0A8T0VCK7_PANVG</name>
<evidence type="ECO:0000256" key="1">
    <source>
        <dbReference type="SAM" id="MobiDB-lite"/>
    </source>
</evidence>
<feature type="compositionally biased region" description="Basic residues" evidence="1">
    <location>
        <begin position="83"/>
        <end position="102"/>
    </location>
</feature>
<comment type="caution">
    <text evidence="2">The sequence shown here is derived from an EMBL/GenBank/DDBJ whole genome shotgun (WGS) entry which is preliminary data.</text>
</comment>